<proteinExistence type="predicted"/>
<evidence type="ECO:0000313" key="3">
    <source>
        <dbReference type="Proteomes" id="UP000565715"/>
    </source>
</evidence>
<dbReference type="AlphaFoldDB" id="A0A846XA08"/>
<keyword evidence="3" id="KW-1185">Reference proteome</keyword>
<accession>A0A846XA08</accession>
<comment type="caution">
    <text evidence="2">The sequence shown here is derived from an EMBL/GenBank/DDBJ whole genome shotgun (WGS) entry which is preliminary data.</text>
</comment>
<dbReference type="Proteomes" id="UP000565715">
    <property type="component" value="Unassembled WGS sequence"/>
</dbReference>
<name>A0A846XA08_9NOCA</name>
<gene>
    <name evidence="2" type="ORF">HGA13_04095</name>
</gene>
<sequence>MGQRALVDRDRAPGMTTVESAQLCDALARIKQLEVELRAMRQAARHSRTPRSARKPVPGYHDLDRANISIHTACRVLGVSEHGYRHHRNRPPSGYIGDL</sequence>
<reference evidence="2 3" key="1">
    <citation type="submission" date="2020-04" db="EMBL/GenBank/DDBJ databases">
        <title>MicrobeNet Type strains.</title>
        <authorList>
            <person name="Nicholson A.C."/>
        </authorList>
    </citation>
    <scope>NUCLEOTIDE SEQUENCE [LARGE SCALE GENOMIC DNA]</scope>
    <source>
        <strain evidence="2 3">DSM 45078</strain>
    </source>
</reference>
<protein>
    <submittedName>
        <fullName evidence="2">Uncharacterized protein</fullName>
    </submittedName>
</protein>
<dbReference type="EMBL" id="JAAXOO010000001">
    <property type="protein sequence ID" value="NKY32255.1"/>
    <property type="molecule type" value="Genomic_DNA"/>
</dbReference>
<organism evidence="2 3">
    <name type="scientific">Nocardia speluncae</name>
    <dbReference type="NCBI Taxonomy" id="419477"/>
    <lineage>
        <taxon>Bacteria</taxon>
        <taxon>Bacillati</taxon>
        <taxon>Actinomycetota</taxon>
        <taxon>Actinomycetes</taxon>
        <taxon>Mycobacteriales</taxon>
        <taxon>Nocardiaceae</taxon>
        <taxon>Nocardia</taxon>
    </lineage>
</organism>
<feature type="compositionally biased region" description="Basic residues" evidence="1">
    <location>
        <begin position="43"/>
        <end position="54"/>
    </location>
</feature>
<feature type="region of interest" description="Disordered" evidence="1">
    <location>
        <begin position="41"/>
        <end position="60"/>
    </location>
</feature>
<evidence type="ECO:0000313" key="2">
    <source>
        <dbReference type="EMBL" id="NKY32255.1"/>
    </source>
</evidence>
<dbReference type="RefSeq" id="WP_157112607.1">
    <property type="nucleotide sequence ID" value="NZ_JAAXOO010000001.1"/>
</dbReference>
<evidence type="ECO:0000256" key="1">
    <source>
        <dbReference type="SAM" id="MobiDB-lite"/>
    </source>
</evidence>